<keyword evidence="2" id="KW-0813">Transport</keyword>
<evidence type="ECO:0000256" key="9">
    <source>
        <dbReference type="SAM" id="Phobius"/>
    </source>
</evidence>
<evidence type="ECO:0000256" key="8">
    <source>
        <dbReference type="ARBA" id="ARBA00023136"/>
    </source>
</evidence>
<dbReference type="CDD" id="cd18781">
    <property type="entry name" value="ABC_6TM_AarD_CydDC_like"/>
    <property type="match status" value="1"/>
</dbReference>
<feature type="transmembrane region" description="Helical" evidence="9">
    <location>
        <begin position="180"/>
        <end position="200"/>
    </location>
</feature>
<evidence type="ECO:0000256" key="3">
    <source>
        <dbReference type="ARBA" id="ARBA00022475"/>
    </source>
</evidence>
<feature type="domain" description="ABC transmembrane type-1" evidence="11">
    <location>
        <begin position="19"/>
        <end position="321"/>
    </location>
</feature>
<feature type="transmembrane region" description="Helical" evidence="9">
    <location>
        <begin position="295"/>
        <end position="313"/>
    </location>
</feature>
<feature type="transmembrane region" description="Helical" evidence="9">
    <location>
        <begin position="263"/>
        <end position="283"/>
    </location>
</feature>
<dbReference type="InterPro" id="IPR027417">
    <property type="entry name" value="P-loop_NTPase"/>
</dbReference>
<organism evidence="12 13">
    <name type="scientific">Clostridium butyricum</name>
    <dbReference type="NCBI Taxonomy" id="1492"/>
    <lineage>
        <taxon>Bacteria</taxon>
        <taxon>Bacillati</taxon>
        <taxon>Bacillota</taxon>
        <taxon>Clostridia</taxon>
        <taxon>Eubacteriales</taxon>
        <taxon>Clostridiaceae</taxon>
        <taxon>Clostridium</taxon>
    </lineage>
</organism>
<feature type="domain" description="ABC transporter" evidence="10">
    <location>
        <begin position="355"/>
        <end position="589"/>
    </location>
</feature>
<dbReference type="PROSITE" id="PS50929">
    <property type="entry name" value="ABC_TM1F"/>
    <property type="match status" value="1"/>
</dbReference>
<dbReference type="InterPro" id="IPR003439">
    <property type="entry name" value="ABC_transporter-like_ATP-bd"/>
</dbReference>
<dbReference type="InterPro" id="IPR036640">
    <property type="entry name" value="ABC1_TM_sf"/>
</dbReference>
<feature type="transmembrane region" description="Helical" evidence="9">
    <location>
        <begin position="20"/>
        <end position="43"/>
    </location>
</feature>
<dbReference type="SMART" id="SM00382">
    <property type="entry name" value="AAA"/>
    <property type="match status" value="1"/>
</dbReference>
<dbReference type="PROSITE" id="PS50893">
    <property type="entry name" value="ABC_TRANSPORTER_2"/>
    <property type="match status" value="1"/>
</dbReference>
<dbReference type="EMBL" id="LRDH01000013">
    <property type="protein sequence ID" value="PPV17533.1"/>
    <property type="molecule type" value="Genomic_DNA"/>
</dbReference>
<dbReference type="Gene3D" id="1.20.1560.10">
    <property type="entry name" value="ABC transporter type 1, transmembrane domain"/>
    <property type="match status" value="1"/>
</dbReference>
<evidence type="ECO:0000259" key="10">
    <source>
        <dbReference type="PROSITE" id="PS50893"/>
    </source>
</evidence>
<reference evidence="12 13" key="1">
    <citation type="submission" date="2016-01" db="EMBL/GenBank/DDBJ databases">
        <title>Characterization of the Clostridium difficile lineages that are prevalent in Hong Kong and China.</title>
        <authorList>
            <person name="Kwok J.S.-L."/>
            <person name="Lam W.-Y."/>
            <person name="Ip M."/>
            <person name="Chan T.-F."/>
            <person name="Hawkey P.M."/>
            <person name="Tsui S.K.-W."/>
        </authorList>
    </citation>
    <scope>NUCLEOTIDE SEQUENCE [LARGE SCALE GENOMIC DNA]</scope>
    <source>
        <strain evidence="12 13">300064</strain>
    </source>
</reference>
<evidence type="ECO:0000256" key="6">
    <source>
        <dbReference type="ARBA" id="ARBA00022840"/>
    </source>
</evidence>
<dbReference type="AlphaFoldDB" id="A0A2S7FEH4"/>
<dbReference type="Gene3D" id="3.40.50.300">
    <property type="entry name" value="P-loop containing nucleotide triphosphate hydrolases"/>
    <property type="match status" value="1"/>
</dbReference>
<evidence type="ECO:0000313" key="12">
    <source>
        <dbReference type="EMBL" id="PPV17533.1"/>
    </source>
</evidence>
<keyword evidence="6 12" id="KW-0067">ATP-binding</keyword>
<dbReference type="PANTHER" id="PTHR43394">
    <property type="entry name" value="ATP-DEPENDENT PERMEASE MDL1, MITOCHONDRIAL"/>
    <property type="match status" value="1"/>
</dbReference>
<name>A0A2S7FEH4_CLOBU</name>
<keyword evidence="7 9" id="KW-1133">Transmembrane helix</keyword>
<feature type="transmembrane region" description="Helical" evidence="9">
    <location>
        <begin position="157"/>
        <end position="174"/>
    </location>
</feature>
<dbReference type="SUPFAM" id="SSF52540">
    <property type="entry name" value="P-loop containing nucleoside triphosphate hydrolases"/>
    <property type="match status" value="1"/>
</dbReference>
<gene>
    <name evidence="12" type="ORF">AWN73_07190</name>
</gene>
<dbReference type="FunFam" id="3.40.50.300:FF:000854">
    <property type="entry name" value="Multidrug ABC transporter ATP-binding protein"/>
    <property type="match status" value="1"/>
</dbReference>
<protein>
    <submittedName>
        <fullName evidence="12">Cysteine ABC transporter ATP-binding protein</fullName>
    </submittedName>
</protein>
<keyword evidence="8 9" id="KW-0472">Membrane</keyword>
<comment type="subcellular location">
    <subcellularLocation>
        <location evidence="1">Cell membrane</location>
        <topology evidence="1">Multi-pass membrane protein</topology>
    </subcellularLocation>
</comment>
<evidence type="ECO:0000256" key="5">
    <source>
        <dbReference type="ARBA" id="ARBA00022741"/>
    </source>
</evidence>
<dbReference type="GO" id="GO:0015421">
    <property type="term" value="F:ABC-type oligopeptide transporter activity"/>
    <property type="evidence" value="ECO:0007669"/>
    <property type="project" value="TreeGrafter"/>
</dbReference>
<sequence length="600" mass="66753">MMINKRLIGICSESKKYIALTVLTSWISIVCNILIILMVGQFINKVYTVRGLLVNLEIDKLSTLLKFKVSENLSLAGTIAIIAVLLIIRYFSNIMYGKLSYLASASVRVNLRELIYKKLLKLGVGYNKVQSTSTIVQMTVEGVEALEIYFGRYLPQFFYSMLAPITLFVFISFISIKSAVVFIVCVPLIPLSIIAIMKIAKKILKEYWNSYANLGDTFLENLQGLTTLKVFDIDEERHRKMNEEAEGFRKITMKVLSMQLNSINIMDLIAFGGAALGTIVALIEFKNGNLSVGNLFVIILLSSEFFIPLRLLGSYFHIAMNGMAACDKIFYLLDAEEKEKDICDDSASKLNNISVSLENVKFSYDGERTVVDNVNMDIPNKGLVAIVGESGSGKSTIASLIMNTNSVTHGAIKLNGINIENIALDDIYNKISLVSTNSYIFNGSIMDNLLMGKYDATKSEINDALKKARLHDFVQSLRDGLNTNVGEGGSSLSGGQKQRLALARAILGNREMIIFDEATSNIDIESEEAIWESIYELSKDKTILVISHRLANVVDADNIYVMKDGKIVENGNHDELINIKGEYFSMVNNQNQLESTREVC</sequence>
<dbReference type="SUPFAM" id="SSF90123">
    <property type="entry name" value="ABC transporter transmembrane region"/>
    <property type="match status" value="1"/>
</dbReference>
<dbReference type="InterPro" id="IPR003593">
    <property type="entry name" value="AAA+_ATPase"/>
</dbReference>
<keyword evidence="5" id="KW-0547">Nucleotide-binding</keyword>
<dbReference type="Proteomes" id="UP000238081">
    <property type="component" value="Unassembled WGS sequence"/>
</dbReference>
<dbReference type="RefSeq" id="WP_043663740.1">
    <property type="nucleotide sequence ID" value="NZ_JSEG01000008.1"/>
</dbReference>
<dbReference type="Pfam" id="PF00005">
    <property type="entry name" value="ABC_tran"/>
    <property type="match status" value="1"/>
</dbReference>
<comment type="caution">
    <text evidence="12">The sequence shown here is derived from an EMBL/GenBank/DDBJ whole genome shotgun (WGS) entry which is preliminary data.</text>
</comment>
<dbReference type="InterPro" id="IPR017871">
    <property type="entry name" value="ABC_transporter-like_CS"/>
</dbReference>
<accession>A0A2S7FEH4</accession>
<dbReference type="Pfam" id="PF00664">
    <property type="entry name" value="ABC_membrane"/>
    <property type="match status" value="1"/>
</dbReference>
<dbReference type="InterPro" id="IPR039421">
    <property type="entry name" value="Type_1_exporter"/>
</dbReference>
<keyword evidence="3" id="KW-1003">Cell membrane</keyword>
<evidence type="ECO:0000256" key="2">
    <source>
        <dbReference type="ARBA" id="ARBA00022448"/>
    </source>
</evidence>
<evidence type="ECO:0000256" key="4">
    <source>
        <dbReference type="ARBA" id="ARBA00022692"/>
    </source>
</evidence>
<dbReference type="PROSITE" id="PS00211">
    <property type="entry name" value="ABC_TRANSPORTER_1"/>
    <property type="match status" value="1"/>
</dbReference>
<dbReference type="InterPro" id="IPR011527">
    <property type="entry name" value="ABC1_TM_dom"/>
</dbReference>
<evidence type="ECO:0000256" key="1">
    <source>
        <dbReference type="ARBA" id="ARBA00004651"/>
    </source>
</evidence>
<dbReference type="GO" id="GO:0005886">
    <property type="term" value="C:plasma membrane"/>
    <property type="evidence" value="ECO:0007669"/>
    <property type="project" value="UniProtKB-SubCell"/>
</dbReference>
<proteinExistence type="predicted"/>
<feature type="transmembrane region" description="Helical" evidence="9">
    <location>
        <begin position="73"/>
        <end position="91"/>
    </location>
</feature>
<evidence type="ECO:0000259" key="11">
    <source>
        <dbReference type="PROSITE" id="PS50929"/>
    </source>
</evidence>
<evidence type="ECO:0000256" key="7">
    <source>
        <dbReference type="ARBA" id="ARBA00022989"/>
    </source>
</evidence>
<dbReference type="PANTHER" id="PTHR43394:SF1">
    <property type="entry name" value="ATP-BINDING CASSETTE SUB-FAMILY B MEMBER 10, MITOCHONDRIAL"/>
    <property type="match status" value="1"/>
</dbReference>
<dbReference type="GO" id="GO:0005524">
    <property type="term" value="F:ATP binding"/>
    <property type="evidence" value="ECO:0007669"/>
    <property type="project" value="UniProtKB-KW"/>
</dbReference>
<evidence type="ECO:0000313" key="13">
    <source>
        <dbReference type="Proteomes" id="UP000238081"/>
    </source>
</evidence>
<dbReference type="GO" id="GO:0016887">
    <property type="term" value="F:ATP hydrolysis activity"/>
    <property type="evidence" value="ECO:0007669"/>
    <property type="project" value="InterPro"/>
</dbReference>
<keyword evidence="4 9" id="KW-0812">Transmembrane</keyword>